<organism evidence="2 3">
    <name type="scientific">Castellaniella defragrans</name>
    <name type="common">Alcaligenes defragrans</name>
    <dbReference type="NCBI Taxonomy" id="75697"/>
    <lineage>
        <taxon>Bacteria</taxon>
        <taxon>Pseudomonadati</taxon>
        <taxon>Pseudomonadota</taxon>
        <taxon>Betaproteobacteria</taxon>
        <taxon>Burkholderiales</taxon>
        <taxon>Alcaligenaceae</taxon>
        <taxon>Castellaniella</taxon>
    </lineage>
</organism>
<dbReference type="Proteomes" id="UP000541136">
    <property type="component" value="Unassembled WGS sequence"/>
</dbReference>
<dbReference type="InterPro" id="IPR002347">
    <property type="entry name" value="SDR_fam"/>
</dbReference>
<comment type="caution">
    <text evidence="2">The sequence shown here is derived from an EMBL/GenBank/DDBJ whole genome shotgun (WGS) entry which is preliminary data.</text>
</comment>
<proteinExistence type="inferred from homology"/>
<dbReference type="RefSeq" id="WP_084330544.1">
    <property type="nucleotide sequence ID" value="NZ_JACHIB010000004.1"/>
</dbReference>
<sequence length="289" mass="29874">MNASHTNASSRDASFPDAPYSIEALQALARGQGFAGLRDKVVLITGAASGIGLAMAHAFSACGARLALLDVDGAALEAAAGRLRAAAPQVPILAQVAAVDEQPAVERAFEAVEQAWGRVDVLLNNAGISMNCPTLELSGEAWRKAVDVNLNGVFYCAQAAARRMVARGGGVILNMASMYGVVAAPERAAYCATKAAVAMLSKSLAIEWGPLGVRVNAIAPGYVRTALVDDLVARGRMDLDALARRTPSGRLGTPEEIAALGLFLASDHAAFINGHVALADGGWSAYSYI</sequence>
<comment type="similarity">
    <text evidence="1">Belongs to the short-chain dehydrogenases/reductases (SDR) family.</text>
</comment>
<dbReference type="NCBIfam" id="NF005559">
    <property type="entry name" value="PRK07231.1"/>
    <property type="match status" value="1"/>
</dbReference>
<dbReference type="InterPro" id="IPR036291">
    <property type="entry name" value="NAD(P)-bd_dom_sf"/>
</dbReference>
<name>A0A7W9TNJ2_CASDE</name>
<protein>
    <submittedName>
        <fullName evidence="2">NAD(P)-dependent dehydrogenase (Short-subunit alcohol dehydrogenase family)</fullName>
    </submittedName>
</protein>
<evidence type="ECO:0000256" key="1">
    <source>
        <dbReference type="ARBA" id="ARBA00006484"/>
    </source>
</evidence>
<accession>A0A7W9TNJ2</accession>
<dbReference type="Gene3D" id="3.40.50.720">
    <property type="entry name" value="NAD(P)-binding Rossmann-like Domain"/>
    <property type="match status" value="1"/>
</dbReference>
<dbReference type="EMBL" id="JACHIB010000004">
    <property type="protein sequence ID" value="MBB6082917.1"/>
    <property type="molecule type" value="Genomic_DNA"/>
</dbReference>
<dbReference type="Pfam" id="PF13561">
    <property type="entry name" value="adh_short_C2"/>
    <property type="match status" value="1"/>
</dbReference>
<dbReference type="PANTHER" id="PTHR42760">
    <property type="entry name" value="SHORT-CHAIN DEHYDROGENASES/REDUCTASES FAMILY MEMBER"/>
    <property type="match status" value="1"/>
</dbReference>
<evidence type="ECO:0000313" key="3">
    <source>
        <dbReference type="Proteomes" id="UP000541136"/>
    </source>
</evidence>
<reference evidence="2 3" key="1">
    <citation type="submission" date="2020-08" db="EMBL/GenBank/DDBJ databases">
        <title>Genomic Encyclopedia of Type Strains, Phase IV (KMG-IV): sequencing the most valuable type-strain genomes for metagenomic binning, comparative biology and taxonomic classification.</title>
        <authorList>
            <person name="Goeker M."/>
        </authorList>
    </citation>
    <scope>NUCLEOTIDE SEQUENCE [LARGE SCALE GENOMIC DNA]</scope>
    <source>
        <strain evidence="2 3">DSM 12141</strain>
    </source>
</reference>
<dbReference type="GO" id="GO:0016616">
    <property type="term" value="F:oxidoreductase activity, acting on the CH-OH group of donors, NAD or NADP as acceptor"/>
    <property type="evidence" value="ECO:0007669"/>
    <property type="project" value="TreeGrafter"/>
</dbReference>
<gene>
    <name evidence="2" type="ORF">HNR28_000946</name>
</gene>
<dbReference type="PRINTS" id="PR00081">
    <property type="entry name" value="GDHRDH"/>
</dbReference>
<dbReference type="AlphaFoldDB" id="A0A7W9TNJ2"/>
<dbReference type="PRINTS" id="PR00080">
    <property type="entry name" value="SDRFAMILY"/>
</dbReference>
<dbReference type="FunFam" id="3.40.50.720:FF:000084">
    <property type="entry name" value="Short-chain dehydrogenase reductase"/>
    <property type="match status" value="1"/>
</dbReference>
<dbReference type="SUPFAM" id="SSF51735">
    <property type="entry name" value="NAD(P)-binding Rossmann-fold domains"/>
    <property type="match status" value="1"/>
</dbReference>
<dbReference type="CDD" id="cd05233">
    <property type="entry name" value="SDR_c"/>
    <property type="match status" value="1"/>
</dbReference>
<evidence type="ECO:0000313" key="2">
    <source>
        <dbReference type="EMBL" id="MBB6082917.1"/>
    </source>
</evidence>
<dbReference type="InterPro" id="IPR020904">
    <property type="entry name" value="Sc_DH/Rdtase_CS"/>
</dbReference>
<dbReference type="PROSITE" id="PS00061">
    <property type="entry name" value="ADH_SHORT"/>
    <property type="match status" value="1"/>
</dbReference>